<dbReference type="EMBL" id="POQS01000007">
    <property type="protein sequence ID" value="PND31431.1"/>
    <property type="molecule type" value="Genomic_DNA"/>
</dbReference>
<evidence type="ECO:0000313" key="2">
    <source>
        <dbReference type="Proteomes" id="UP000235994"/>
    </source>
</evidence>
<organism evidence="1 2">
    <name type="scientific">Achromobacter pulmonis</name>
    <dbReference type="NCBI Taxonomy" id="1389932"/>
    <lineage>
        <taxon>Bacteria</taxon>
        <taxon>Pseudomonadati</taxon>
        <taxon>Pseudomonadota</taxon>
        <taxon>Betaproteobacteria</taxon>
        <taxon>Burkholderiales</taxon>
        <taxon>Alcaligenaceae</taxon>
        <taxon>Achromobacter</taxon>
    </lineage>
</organism>
<sequence>MMHPGASIGQVYLCCLPVDFRKQIGGLAALVESELELNLFGDALFVFANRQRSRMKILYWHRNGFCLWQKRLEKARFAWPAPGSGPTVTLTPKELEWLLEGFDLWANYPHKTLKYQSVM</sequence>
<name>A0A2N8KD96_9BURK</name>
<dbReference type="InterPro" id="IPR008878">
    <property type="entry name" value="Transposase_IS66_Orf2"/>
</dbReference>
<dbReference type="NCBIfam" id="NF033819">
    <property type="entry name" value="IS66_TnpB"/>
    <property type="match status" value="1"/>
</dbReference>
<dbReference type="Pfam" id="PF05717">
    <property type="entry name" value="TnpB_IS66"/>
    <property type="match status" value="1"/>
</dbReference>
<comment type="caution">
    <text evidence="1">The sequence shown here is derived from an EMBL/GenBank/DDBJ whole genome shotgun (WGS) entry which is preliminary data.</text>
</comment>
<evidence type="ECO:0000313" key="1">
    <source>
        <dbReference type="EMBL" id="PND31431.1"/>
    </source>
</evidence>
<gene>
    <name evidence="1" type="ORF">C1I89_26555</name>
</gene>
<protein>
    <recommendedName>
        <fullName evidence="3">Transposase</fullName>
    </recommendedName>
</protein>
<dbReference type="Proteomes" id="UP000235994">
    <property type="component" value="Unassembled WGS sequence"/>
</dbReference>
<dbReference type="AlphaFoldDB" id="A0A2N8KD96"/>
<proteinExistence type="predicted"/>
<keyword evidence="2" id="KW-1185">Reference proteome</keyword>
<dbReference type="PANTHER" id="PTHR36455">
    <property type="match status" value="1"/>
</dbReference>
<dbReference type="PANTHER" id="PTHR36455:SF1">
    <property type="entry name" value="BLR8292 PROTEIN"/>
    <property type="match status" value="1"/>
</dbReference>
<reference evidence="1 2" key="1">
    <citation type="submission" date="2018-01" db="EMBL/GenBank/DDBJ databases">
        <title>The draft genome of an aniline degradation strain ANB-1.</title>
        <authorList>
            <person name="Zhang L."/>
            <person name="Jiang J."/>
        </authorList>
    </citation>
    <scope>NUCLEOTIDE SEQUENCE [LARGE SCALE GENOMIC DNA]</scope>
    <source>
        <strain evidence="1 2">ANB-1</strain>
    </source>
</reference>
<accession>A0A2N8KD96</accession>
<evidence type="ECO:0008006" key="3">
    <source>
        <dbReference type="Google" id="ProtNLM"/>
    </source>
</evidence>